<keyword evidence="2" id="KW-1133">Transmembrane helix</keyword>
<dbReference type="RefSeq" id="WP_143757525.1">
    <property type="nucleotide sequence ID" value="NZ_FXAN01000110.1"/>
</dbReference>
<name>A0A238HCD6_9BURK</name>
<proteinExistence type="predicted"/>
<evidence type="ECO:0000256" key="1">
    <source>
        <dbReference type="SAM" id="MobiDB-lite"/>
    </source>
</evidence>
<reference evidence="3 4" key="1">
    <citation type="submission" date="2017-04" db="EMBL/GenBank/DDBJ databases">
        <authorList>
            <person name="Afonso C.L."/>
            <person name="Miller P.J."/>
            <person name="Scott M.A."/>
            <person name="Spackman E."/>
            <person name="Goraichik I."/>
            <person name="Dimitrov K.M."/>
            <person name="Suarez D.L."/>
            <person name="Swayne D.E."/>
        </authorList>
    </citation>
    <scope>NUCLEOTIDE SEQUENCE [LARGE SCALE GENOMIC DNA]</scope>
    <source>
        <strain evidence="3">LMG 28154</strain>
    </source>
</reference>
<gene>
    <name evidence="3" type="ORF">BSIN_3490</name>
</gene>
<evidence type="ECO:0000313" key="3">
    <source>
        <dbReference type="EMBL" id="SMG02792.1"/>
    </source>
</evidence>
<evidence type="ECO:0000313" key="4">
    <source>
        <dbReference type="Proteomes" id="UP000198460"/>
    </source>
</evidence>
<feature type="compositionally biased region" description="Low complexity" evidence="1">
    <location>
        <begin position="253"/>
        <end position="297"/>
    </location>
</feature>
<feature type="region of interest" description="Disordered" evidence="1">
    <location>
        <begin position="1"/>
        <end position="325"/>
    </location>
</feature>
<feature type="compositionally biased region" description="Low complexity" evidence="1">
    <location>
        <begin position="86"/>
        <end position="99"/>
    </location>
</feature>
<dbReference type="EMBL" id="FXAN01000110">
    <property type="protein sequence ID" value="SMG02792.1"/>
    <property type="molecule type" value="Genomic_DNA"/>
</dbReference>
<feature type="compositionally biased region" description="Low complexity" evidence="1">
    <location>
        <begin position="203"/>
        <end position="212"/>
    </location>
</feature>
<feature type="compositionally biased region" description="Basic and acidic residues" evidence="1">
    <location>
        <begin position="40"/>
        <end position="52"/>
    </location>
</feature>
<evidence type="ECO:0000256" key="2">
    <source>
        <dbReference type="SAM" id="Phobius"/>
    </source>
</evidence>
<feature type="transmembrane region" description="Helical" evidence="2">
    <location>
        <begin position="359"/>
        <end position="376"/>
    </location>
</feature>
<protein>
    <submittedName>
        <fullName evidence="3">Phage tail fiber protein</fullName>
    </submittedName>
</protein>
<sequence length="444" mass="45251">MAHDAAPGDAGRDDRTLDLFGGVRPGAKPSSAARGSVQPEKADVDERQRSFEGFDWPAGDARETGGADAGAAVQWPAHDADGTEGGATAHGAGGDVTAASAQAVTGSDVELDSRAVTPQSQHAAAPASERADDPRAAQAAGAFAVPAGDAGRDARATAHDAAAQLTTMPGERERTSASVDPAVSGARAEADISLRAGRPAIDAETAAAGSESSARRQTASAPRTHSKRAKSEPKSPGRRGAPAALAPKRRAADASAKPEPAIPSPESESRAASGSAASGTASASHVAAASASASLSGDQTPPAHESAAPGCDPPGTPPCAAPDIDTHLRPLADKLRVLQTEISDMRRAADAQRRRVNRLLLGLGVMVLLSIAGLIVQSMQASRLRSESVALQQRIDRLVAEQISQQASLVTLSQRLDEQGEQVGRLTNRLAGAAKPVKRPYHGR</sequence>
<dbReference type="Proteomes" id="UP000198460">
    <property type="component" value="Unassembled WGS sequence"/>
</dbReference>
<feature type="compositionally biased region" description="Low complexity" evidence="1">
    <location>
        <begin position="136"/>
        <end position="149"/>
    </location>
</feature>
<organism evidence="3 4">
    <name type="scientific">Burkholderia singularis</name>
    <dbReference type="NCBI Taxonomy" id="1503053"/>
    <lineage>
        <taxon>Bacteria</taxon>
        <taxon>Pseudomonadati</taxon>
        <taxon>Pseudomonadota</taxon>
        <taxon>Betaproteobacteria</taxon>
        <taxon>Burkholderiales</taxon>
        <taxon>Burkholderiaceae</taxon>
        <taxon>Burkholderia</taxon>
        <taxon>pseudomallei group</taxon>
    </lineage>
</organism>
<keyword evidence="2" id="KW-0472">Membrane</keyword>
<feature type="compositionally biased region" description="Pro residues" evidence="1">
    <location>
        <begin position="311"/>
        <end position="320"/>
    </location>
</feature>
<dbReference type="AlphaFoldDB" id="A0A238HCD6"/>
<keyword evidence="2" id="KW-0812">Transmembrane</keyword>
<accession>A0A238HCD6</accession>